<evidence type="ECO:0000256" key="3">
    <source>
        <dbReference type="SAM" id="MobiDB-lite"/>
    </source>
</evidence>
<dbReference type="PhylomeDB" id="A7SLQ1"/>
<dbReference type="SUPFAM" id="SSF48371">
    <property type="entry name" value="ARM repeat"/>
    <property type="match status" value="1"/>
</dbReference>
<evidence type="ECO:0000259" key="4">
    <source>
        <dbReference type="PROSITE" id="PS51231"/>
    </source>
</evidence>
<dbReference type="PROSITE" id="PS51231">
    <property type="entry name" value="DAD"/>
    <property type="match status" value="1"/>
</dbReference>
<dbReference type="Pfam" id="PF06367">
    <property type="entry name" value="Drf_FH3"/>
    <property type="match status" value="1"/>
</dbReference>
<dbReference type="InterPro" id="IPR015425">
    <property type="entry name" value="FH2_Formin"/>
</dbReference>
<dbReference type="GO" id="GO:0030041">
    <property type="term" value="P:actin filament polymerization"/>
    <property type="evidence" value="ECO:0000318"/>
    <property type="project" value="GO_Central"/>
</dbReference>
<dbReference type="SUPFAM" id="SSF101447">
    <property type="entry name" value="Formin homology 2 domain (FH2 domain)"/>
    <property type="match status" value="1"/>
</dbReference>
<dbReference type="InterPro" id="IPR010472">
    <property type="entry name" value="FH3_dom"/>
</dbReference>
<feature type="region of interest" description="Disordered" evidence="3">
    <location>
        <begin position="414"/>
        <end position="503"/>
    </location>
</feature>
<dbReference type="InterPro" id="IPR014768">
    <property type="entry name" value="GBD/FH3_dom"/>
</dbReference>
<dbReference type="GO" id="GO:0031267">
    <property type="term" value="F:small GTPase binding"/>
    <property type="evidence" value="ECO:0007669"/>
    <property type="project" value="InterPro"/>
</dbReference>
<dbReference type="InterPro" id="IPR014767">
    <property type="entry name" value="DAD_dom"/>
</dbReference>
<comment type="similarity">
    <text evidence="1">Belongs to the formin homology family. Diaphanous subfamily.</text>
</comment>
<dbReference type="InParanoid" id="A7SLQ1"/>
<dbReference type="PROSITE" id="PS51444">
    <property type="entry name" value="FH2"/>
    <property type="match status" value="1"/>
</dbReference>
<dbReference type="InterPro" id="IPR016024">
    <property type="entry name" value="ARM-type_fold"/>
</dbReference>
<dbReference type="HOGENOM" id="CLU_002356_0_1_1"/>
<dbReference type="Gene3D" id="6.10.30.30">
    <property type="match status" value="1"/>
</dbReference>
<dbReference type="Pfam" id="PF06371">
    <property type="entry name" value="Drf_GBD"/>
    <property type="match status" value="1"/>
</dbReference>
<evidence type="ECO:0000259" key="5">
    <source>
        <dbReference type="PROSITE" id="PS51232"/>
    </source>
</evidence>
<accession>A7SLQ1</accession>
<feature type="domain" description="GBD/FH3" evidence="5">
    <location>
        <begin position="1"/>
        <end position="339"/>
    </location>
</feature>
<dbReference type="Gene3D" id="1.10.20.40">
    <property type="entry name" value="Formin, diaphanous GTPase-binding domain"/>
    <property type="match status" value="1"/>
</dbReference>
<feature type="compositionally biased region" description="Polar residues" evidence="3">
    <location>
        <begin position="983"/>
        <end position="992"/>
    </location>
</feature>
<keyword evidence="2" id="KW-0175">Coiled coil</keyword>
<dbReference type="eggNOG" id="KOG1924">
    <property type="taxonomic scope" value="Eukaryota"/>
</dbReference>
<dbReference type="SMART" id="SM01139">
    <property type="entry name" value="Drf_FH3"/>
    <property type="match status" value="1"/>
</dbReference>
<dbReference type="Gene3D" id="1.20.58.2220">
    <property type="entry name" value="Formin, FH2 domain"/>
    <property type="match status" value="1"/>
</dbReference>
<reference evidence="7 8" key="1">
    <citation type="journal article" date="2007" name="Science">
        <title>Sea anemone genome reveals ancestral eumetazoan gene repertoire and genomic organization.</title>
        <authorList>
            <person name="Putnam N.H."/>
            <person name="Srivastava M."/>
            <person name="Hellsten U."/>
            <person name="Dirks B."/>
            <person name="Chapman J."/>
            <person name="Salamov A."/>
            <person name="Terry A."/>
            <person name="Shapiro H."/>
            <person name="Lindquist E."/>
            <person name="Kapitonov V.V."/>
            <person name="Jurka J."/>
            <person name="Genikhovich G."/>
            <person name="Grigoriev I.V."/>
            <person name="Lucas S.M."/>
            <person name="Steele R.E."/>
            <person name="Finnerty J.R."/>
            <person name="Technau U."/>
            <person name="Martindale M.Q."/>
            <person name="Rokhsar D.S."/>
        </authorList>
    </citation>
    <scope>NUCLEOTIDE SEQUENCE [LARGE SCALE GENOMIC DNA]</scope>
    <source>
        <strain evidence="8">CH2 X CH6</strain>
    </source>
</reference>
<sequence>MNLSDAHKDPIRKRDMSTKMDMLFSFKRRQFASQQDSSEGMSSPGDYIKELQRSDVSLESLLKTLQSCRVSLTGRPLSWIQEFGGQGMHCLLKHLRNSCSVRGSVEKRIQHECVRCLKAYMNNKYGLQLMLKSEDGLTLLARSMDPNYPSMMTDVVKVMAAVCLVKHDRAVEAMTVCGELEEKGRFSKIVDALHDDHTSLKVACIQFINALISTPDDLDFRLHLRNEFVREGLNDAFQDLRDLENDDLNVQLDIWEEHRDDDASEFQHRLNNIMVNFEDPGEIFSILNNLVQDTAADNLFLSILQHLLLIRDDVYARPQYYKLIEEVVSQVVLHRSGVDPDFATRRFQIDVDPLIEGLVDKAKYEEAAEKAMQLETKLELETTMRQESEAKLNLTTTNYEEKLHTALKFLFYFSGPPPPPPPPGGVPPPPPPPPPGMGGAPPPPPPPPPGMGGGPPPPPPPPPGPGGGPPPPPPPPGGGPPGPPPPPAQLPPGFAPKKKYKPEAQMKRANWTKINNRNITDNCFWKKVNEEKLEREDMLAELTRTFAAKSAPKKLDNPDGEEKKSVAKKKAKELKVLDPKSAQNLSIFLGSLKSSHEEIKSHILHCDQEKLSESAIESLLKYLPSPEQMEQLSNMKDQISELSEPEQFAVHISDIKKLEQRLNCLLFRTRFPEEMSDTKPGVVNATAACREVKTSPKFAKLLELILLMGNYMNTGSRNEGTIGFEISYLTKLSSTKSVDGQRNLLHFIADAVENKYSSEIAGFENELGHVEAAGKVSEEILGKSISNMSANLRKIEKELEAKQQNTNPEDRFHDAMKEFYSSAKDQVDVLVEMHKNMVTMFKDVLEFFCMDPKKTSMEEFFGDLKTFMDQYSQCKKENMKRQEKEEKEKRAKERAEKEKERKSRMENEKSKRNPLVDMNADDNQEGVLDGLMQALQTGSAFRDPTRPARKKNPAKKGTRPANLSRSRTRSNIPVQKVLAEQAAANSPNSPNGVPNDENENPARPTRRRRPENAHKEAQDILEQLKNL</sequence>
<evidence type="ECO:0000259" key="6">
    <source>
        <dbReference type="PROSITE" id="PS51444"/>
    </source>
</evidence>
<dbReference type="EMBL" id="DS469701">
    <property type="protein sequence ID" value="EDO35335.1"/>
    <property type="molecule type" value="Genomic_DNA"/>
</dbReference>
<feature type="region of interest" description="Disordered" evidence="3">
    <location>
        <begin position="937"/>
        <end position="1027"/>
    </location>
</feature>
<keyword evidence="8" id="KW-1185">Reference proteome</keyword>
<feature type="domain" description="FH2" evidence="6">
    <location>
        <begin position="496"/>
        <end position="897"/>
    </location>
</feature>
<evidence type="ECO:0000313" key="8">
    <source>
        <dbReference type="Proteomes" id="UP000001593"/>
    </source>
</evidence>
<dbReference type="SMART" id="SM01140">
    <property type="entry name" value="Drf_GBD"/>
    <property type="match status" value="1"/>
</dbReference>
<feature type="compositionally biased region" description="Polar residues" evidence="3">
    <location>
        <begin position="961"/>
        <end position="973"/>
    </location>
</feature>
<dbReference type="InterPro" id="IPR011989">
    <property type="entry name" value="ARM-like"/>
</dbReference>
<proteinExistence type="inferred from homology"/>
<gene>
    <name evidence="7" type="ORF">NEMVEDRAFT_v1g171940</name>
</gene>
<dbReference type="InterPro" id="IPR042201">
    <property type="entry name" value="FH2_Formin_sf"/>
</dbReference>
<protein>
    <submittedName>
        <fullName evidence="7">Uncharacterized protein</fullName>
    </submittedName>
</protein>
<dbReference type="OMA" id="WEVKNPM"/>
<feature type="compositionally biased region" description="Pro residues" evidence="3">
    <location>
        <begin position="415"/>
        <end position="494"/>
    </location>
</feature>
<dbReference type="SMART" id="SM00498">
    <property type="entry name" value="FH2"/>
    <property type="match status" value="1"/>
</dbReference>
<dbReference type="InterPro" id="IPR010473">
    <property type="entry name" value="GTPase-bd"/>
</dbReference>
<dbReference type="STRING" id="45351.A7SLQ1"/>
<dbReference type="GO" id="GO:0005884">
    <property type="term" value="C:actin filament"/>
    <property type="evidence" value="ECO:0000318"/>
    <property type="project" value="GO_Central"/>
</dbReference>
<dbReference type="Gene3D" id="1.10.238.150">
    <property type="entry name" value="Formin, FH3 diaphanous domain"/>
    <property type="match status" value="1"/>
</dbReference>
<dbReference type="PANTHER" id="PTHR45691">
    <property type="entry name" value="PROTEIN DIAPHANOUS"/>
    <property type="match status" value="1"/>
</dbReference>
<dbReference type="AlphaFoldDB" id="A7SLQ1"/>
<evidence type="ECO:0000256" key="2">
    <source>
        <dbReference type="ARBA" id="ARBA00023054"/>
    </source>
</evidence>
<evidence type="ECO:0000313" key="7">
    <source>
        <dbReference type="EMBL" id="EDO35335.1"/>
    </source>
</evidence>
<feature type="compositionally biased region" description="Basic and acidic residues" evidence="3">
    <location>
        <begin position="878"/>
        <end position="911"/>
    </location>
</feature>
<dbReference type="PROSITE" id="PS51232">
    <property type="entry name" value="GBD_FH3"/>
    <property type="match status" value="1"/>
</dbReference>
<dbReference type="InterPro" id="IPR044933">
    <property type="entry name" value="DIA_GBD_sf"/>
</dbReference>
<feature type="domain" description="DAD" evidence="4">
    <location>
        <begin position="921"/>
        <end position="953"/>
    </location>
</feature>
<evidence type="ECO:0000256" key="1">
    <source>
        <dbReference type="ARBA" id="ARBA00008214"/>
    </source>
</evidence>
<organism evidence="7 8">
    <name type="scientific">Nematostella vectensis</name>
    <name type="common">Starlet sea anemone</name>
    <dbReference type="NCBI Taxonomy" id="45351"/>
    <lineage>
        <taxon>Eukaryota</taxon>
        <taxon>Metazoa</taxon>
        <taxon>Cnidaria</taxon>
        <taxon>Anthozoa</taxon>
        <taxon>Hexacorallia</taxon>
        <taxon>Actiniaria</taxon>
        <taxon>Edwardsiidae</taxon>
        <taxon>Nematostella</taxon>
    </lineage>
</organism>
<dbReference type="InterPro" id="IPR051412">
    <property type="entry name" value="Formin_Homology_Diaphanous_sf"/>
</dbReference>
<dbReference type="PANTHER" id="PTHR45691:SF6">
    <property type="entry name" value="PROTEIN DIAPHANOUS"/>
    <property type="match status" value="1"/>
</dbReference>
<dbReference type="SUPFAM" id="SSF81995">
    <property type="entry name" value="beta-sandwich domain of Sec23/24"/>
    <property type="match status" value="1"/>
</dbReference>
<feature type="region of interest" description="Disordered" evidence="3">
    <location>
        <begin position="878"/>
        <end position="922"/>
    </location>
</feature>
<dbReference type="Pfam" id="PF02181">
    <property type="entry name" value="FH2"/>
    <property type="match status" value="1"/>
</dbReference>
<dbReference type="Gene3D" id="1.25.10.10">
    <property type="entry name" value="Leucine-rich Repeat Variant"/>
    <property type="match status" value="1"/>
</dbReference>
<dbReference type="Proteomes" id="UP000001593">
    <property type="component" value="Unassembled WGS sequence"/>
</dbReference>
<feature type="compositionally biased region" description="Basic residues" evidence="3">
    <location>
        <begin position="947"/>
        <end position="958"/>
    </location>
</feature>
<dbReference type="Gene3D" id="1.20.58.630">
    <property type="match status" value="1"/>
</dbReference>
<name>A7SLQ1_NEMVE</name>
<dbReference type="GO" id="GO:0003779">
    <property type="term" value="F:actin binding"/>
    <property type="evidence" value="ECO:0007669"/>
    <property type="project" value="InterPro"/>
</dbReference>